<dbReference type="SUPFAM" id="SSF54529">
    <property type="entry name" value="Mitochondrial glycoprotein MAM33-like"/>
    <property type="match status" value="1"/>
</dbReference>
<name>A0A5N6QBN1_9ROSI</name>
<dbReference type="AlphaFoldDB" id="A0A5N6QBN1"/>
<accession>A0A5N6QBN1</accession>
<dbReference type="PANTHER" id="PTHR10826:SF41">
    <property type="entry name" value="MITOCHONDRIAL GLYCOPROTEIN FAMILY PROTEIN"/>
    <property type="match status" value="1"/>
</dbReference>
<dbReference type="Gene3D" id="3.10.280.10">
    <property type="entry name" value="Mitochondrial glycoprotein"/>
    <property type="match status" value="1"/>
</dbReference>
<protein>
    <recommendedName>
        <fullName evidence="3">Mitochondrial glycoprotein</fullName>
    </recommendedName>
</protein>
<evidence type="ECO:0000313" key="1">
    <source>
        <dbReference type="EMBL" id="KAE7996718.1"/>
    </source>
</evidence>
<dbReference type="Pfam" id="PF02330">
    <property type="entry name" value="MAM33"/>
    <property type="match status" value="1"/>
</dbReference>
<dbReference type="FunFam" id="3.10.280.10:FF:000002">
    <property type="entry name" value="Mitochondrial glycoprotein family protein"/>
    <property type="match status" value="1"/>
</dbReference>
<proteinExistence type="predicted"/>
<keyword evidence="2" id="KW-1185">Reference proteome</keyword>
<evidence type="ECO:0000313" key="2">
    <source>
        <dbReference type="Proteomes" id="UP000327013"/>
    </source>
</evidence>
<sequence length="252" mass="28257">MAFTSILRKSASSFAPLAGRLVGGQRNYHSAIFTAINHANVSRRPSLRSHLVPSLHYSSAEKRMSADETLIGVLSKDIEFLQQADDHDRVETIPSDFPFQIEDNPGLQTITLKRTYQGEEIEVEVNMPYLVTGEDDDDHDDGEKANQSSLPLVVSVSKKSAPSLEFGCTAYPDEVVIDSLSVKRPEVSEDDVAYGGPDFNDLDENLQKAFHKFLEIRGIKPSAINFLHEYMINKNSKEELNWLKKLKNFIEA</sequence>
<dbReference type="EMBL" id="CM017321">
    <property type="protein sequence ID" value="KAE7996718.1"/>
    <property type="molecule type" value="Genomic_DNA"/>
</dbReference>
<reference evidence="1 2" key="1">
    <citation type="submission" date="2019-06" db="EMBL/GenBank/DDBJ databases">
        <title>A chromosomal-level reference genome of Carpinus fangiana (Coryloideae, Betulaceae).</title>
        <authorList>
            <person name="Yang X."/>
            <person name="Wang Z."/>
            <person name="Zhang L."/>
            <person name="Hao G."/>
            <person name="Liu J."/>
            <person name="Yang Y."/>
        </authorList>
    </citation>
    <scope>NUCLEOTIDE SEQUENCE [LARGE SCALE GENOMIC DNA]</scope>
    <source>
        <strain evidence="1">Cfa_2016G</strain>
        <tissue evidence="1">Leaf</tissue>
    </source>
</reference>
<organism evidence="1 2">
    <name type="scientific">Carpinus fangiana</name>
    <dbReference type="NCBI Taxonomy" id="176857"/>
    <lineage>
        <taxon>Eukaryota</taxon>
        <taxon>Viridiplantae</taxon>
        <taxon>Streptophyta</taxon>
        <taxon>Embryophyta</taxon>
        <taxon>Tracheophyta</taxon>
        <taxon>Spermatophyta</taxon>
        <taxon>Magnoliopsida</taxon>
        <taxon>eudicotyledons</taxon>
        <taxon>Gunneridae</taxon>
        <taxon>Pentapetalae</taxon>
        <taxon>rosids</taxon>
        <taxon>fabids</taxon>
        <taxon>Fagales</taxon>
        <taxon>Betulaceae</taxon>
        <taxon>Carpinus</taxon>
    </lineage>
</organism>
<dbReference type="InterPro" id="IPR036561">
    <property type="entry name" value="MAM33_sf"/>
</dbReference>
<dbReference type="Proteomes" id="UP000327013">
    <property type="component" value="Chromosome 1"/>
</dbReference>
<evidence type="ECO:0008006" key="3">
    <source>
        <dbReference type="Google" id="ProtNLM"/>
    </source>
</evidence>
<gene>
    <name evidence="1" type="ORF">FH972_001417</name>
</gene>
<dbReference type="PANTHER" id="PTHR10826">
    <property type="entry name" value="COMPLEMENT COMPONENT 1"/>
    <property type="match status" value="1"/>
</dbReference>
<dbReference type="OrthoDB" id="278212at2759"/>
<dbReference type="GO" id="GO:0005759">
    <property type="term" value="C:mitochondrial matrix"/>
    <property type="evidence" value="ECO:0007669"/>
    <property type="project" value="InterPro"/>
</dbReference>
<dbReference type="InterPro" id="IPR003428">
    <property type="entry name" value="MAM33"/>
</dbReference>